<protein>
    <submittedName>
        <fullName evidence="2">Uncharacterized protein</fullName>
    </submittedName>
</protein>
<gene>
    <name evidence="1" type="ORF">OVN521_LOCUS9970</name>
    <name evidence="2" type="ORF">UXM345_LOCUS14109</name>
</gene>
<evidence type="ECO:0000313" key="4">
    <source>
        <dbReference type="Proteomes" id="UP000663866"/>
    </source>
</evidence>
<evidence type="ECO:0000313" key="2">
    <source>
        <dbReference type="EMBL" id="CAF3964330.1"/>
    </source>
</evidence>
<accession>A0A819LCY2</accession>
<dbReference type="Proteomes" id="UP000663842">
    <property type="component" value="Unassembled WGS sequence"/>
</dbReference>
<name>A0A819LCY2_9BILA</name>
<evidence type="ECO:0000313" key="3">
    <source>
        <dbReference type="Proteomes" id="UP000663842"/>
    </source>
</evidence>
<reference evidence="2" key="1">
    <citation type="submission" date="2021-02" db="EMBL/GenBank/DDBJ databases">
        <authorList>
            <person name="Nowell W R."/>
        </authorList>
    </citation>
    <scope>NUCLEOTIDE SEQUENCE</scope>
</reference>
<dbReference type="EMBL" id="CAJOBG010001245">
    <property type="protein sequence ID" value="CAF3909763.1"/>
    <property type="molecule type" value="Genomic_DNA"/>
</dbReference>
<dbReference type="EMBL" id="CAJOBF010001573">
    <property type="protein sequence ID" value="CAF3964330.1"/>
    <property type="molecule type" value="Genomic_DNA"/>
</dbReference>
<proteinExistence type="predicted"/>
<dbReference type="AlphaFoldDB" id="A0A819LCY2"/>
<organism evidence="2 3">
    <name type="scientific">Rotaria magnacalcarata</name>
    <dbReference type="NCBI Taxonomy" id="392030"/>
    <lineage>
        <taxon>Eukaryota</taxon>
        <taxon>Metazoa</taxon>
        <taxon>Spiralia</taxon>
        <taxon>Gnathifera</taxon>
        <taxon>Rotifera</taxon>
        <taxon>Eurotatoria</taxon>
        <taxon>Bdelloidea</taxon>
        <taxon>Philodinida</taxon>
        <taxon>Philodinidae</taxon>
        <taxon>Rotaria</taxon>
    </lineage>
</organism>
<dbReference type="Proteomes" id="UP000663866">
    <property type="component" value="Unassembled WGS sequence"/>
</dbReference>
<comment type="caution">
    <text evidence="2">The sequence shown here is derived from an EMBL/GenBank/DDBJ whole genome shotgun (WGS) entry which is preliminary data.</text>
</comment>
<evidence type="ECO:0000313" key="1">
    <source>
        <dbReference type="EMBL" id="CAF3909763.1"/>
    </source>
</evidence>
<keyword evidence="4" id="KW-1185">Reference proteome</keyword>
<sequence>MTPRIRRVTTDALLSISLDNININLSKSYDSITKSININNLQQPLTSSTSTSSSSSKISNNHSLRSYSVAFFLKQDDDDASSNDDDLNHQWDLHQQSINIQSSQLNIVSSLFNDNQIAEIPMSECKICFEELPVERLSCCSS</sequence>